<evidence type="ECO:0000259" key="1">
    <source>
        <dbReference type="Pfam" id="PF01636"/>
    </source>
</evidence>
<proteinExistence type="predicted"/>
<reference evidence="2 3" key="1">
    <citation type="submission" date="2024-05" db="EMBL/GenBank/DDBJ databases">
        <title>Microbispora sp.ZYX-F-249.</title>
        <authorList>
            <person name="Xie H."/>
        </authorList>
    </citation>
    <scope>NUCLEOTIDE SEQUENCE [LARGE SCALE GENOMIC DNA]</scope>
    <source>
        <strain evidence="2 3">ZYX-F-249</strain>
    </source>
</reference>
<feature type="domain" description="Aminoglycoside phosphotransferase" evidence="1">
    <location>
        <begin position="48"/>
        <end position="204"/>
    </location>
</feature>
<dbReference type="EMBL" id="JBDJAW010000001">
    <property type="protein sequence ID" value="MEN3533573.1"/>
    <property type="molecule type" value="Genomic_DNA"/>
</dbReference>
<dbReference type="InterPro" id="IPR011009">
    <property type="entry name" value="Kinase-like_dom_sf"/>
</dbReference>
<sequence>MTSGDFTKFYETPGQVSAAVRHHSWIREHACPLRLPAFVVIGPTSLTYQRVEGRPVQRKDLLALAALLGHAHGSAWASDLRAADLATPHRFQDGTAFADYLGPRKAALQHRLEQGYLPNKAALHAMQALLESTAEGPTAFYKDSNPRNFLITDAGAVFTVDTDDLTLAPMAYDLAKLIATLLLTYGPLSDQAIDAALDAYNEAAGHHDTRLGATDRDRLDDFLVLHAVLTAPYIGRNGYSHDWPPNYPRLRGRA</sequence>
<comment type="caution">
    <text evidence="2">The sequence shown here is derived from an EMBL/GenBank/DDBJ whole genome shotgun (WGS) entry which is preliminary data.</text>
</comment>
<protein>
    <recommendedName>
        <fullName evidence="1">Aminoglycoside phosphotransferase domain-containing protein</fullName>
    </recommendedName>
</protein>
<dbReference type="Pfam" id="PF01636">
    <property type="entry name" value="APH"/>
    <property type="match status" value="1"/>
</dbReference>
<dbReference type="Gene3D" id="3.90.1200.10">
    <property type="match status" value="1"/>
</dbReference>
<organism evidence="2 3">
    <name type="scientific">Microbispora maris</name>
    <dbReference type="NCBI Taxonomy" id="3144104"/>
    <lineage>
        <taxon>Bacteria</taxon>
        <taxon>Bacillati</taxon>
        <taxon>Actinomycetota</taxon>
        <taxon>Actinomycetes</taxon>
        <taxon>Streptosporangiales</taxon>
        <taxon>Streptosporangiaceae</taxon>
        <taxon>Microbispora</taxon>
    </lineage>
</organism>
<evidence type="ECO:0000313" key="3">
    <source>
        <dbReference type="Proteomes" id="UP001447516"/>
    </source>
</evidence>
<evidence type="ECO:0000313" key="2">
    <source>
        <dbReference type="EMBL" id="MEN3533573.1"/>
    </source>
</evidence>
<accession>A0ABV0ADZ3</accession>
<keyword evidence="3" id="KW-1185">Reference proteome</keyword>
<dbReference type="Proteomes" id="UP001447516">
    <property type="component" value="Unassembled WGS sequence"/>
</dbReference>
<name>A0ABV0ADZ3_9ACTN</name>
<dbReference type="InterPro" id="IPR002575">
    <property type="entry name" value="Aminoglycoside_PTrfase"/>
</dbReference>
<gene>
    <name evidence="2" type="ORF">AAH991_00530</name>
</gene>
<dbReference type="RefSeq" id="WP_346223938.1">
    <property type="nucleotide sequence ID" value="NZ_JBDJAW010000001.1"/>
</dbReference>
<dbReference type="SUPFAM" id="SSF56112">
    <property type="entry name" value="Protein kinase-like (PK-like)"/>
    <property type="match status" value="1"/>
</dbReference>